<dbReference type="GO" id="GO:0016042">
    <property type="term" value="P:lipid catabolic process"/>
    <property type="evidence" value="ECO:0007669"/>
    <property type="project" value="UniProtKB-KW"/>
</dbReference>
<feature type="region of interest" description="Disordered" evidence="3">
    <location>
        <begin position="131"/>
        <end position="244"/>
    </location>
</feature>
<feature type="domain" description="AB hydrolase-1" evidence="5">
    <location>
        <begin position="247"/>
        <end position="546"/>
    </location>
</feature>
<dbReference type="Pfam" id="PF00561">
    <property type="entry name" value="Abhydrolase_1"/>
    <property type="match status" value="1"/>
</dbReference>
<keyword evidence="4" id="KW-0732">Signal</keyword>
<organism evidence="6 7">
    <name type="scientific">Ceratodon purpureus</name>
    <name type="common">Fire moss</name>
    <name type="synonym">Dicranum purpureum</name>
    <dbReference type="NCBI Taxonomy" id="3225"/>
    <lineage>
        <taxon>Eukaryota</taxon>
        <taxon>Viridiplantae</taxon>
        <taxon>Streptophyta</taxon>
        <taxon>Embryophyta</taxon>
        <taxon>Bryophyta</taxon>
        <taxon>Bryophytina</taxon>
        <taxon>Bryopsida</taxon>
        <taxon>Dicranidae</taxon>
        <taxon>Pseudoditrichales</taxon>
        <taxon>Ditrichaceae</taxon>
        <taxon>Ceratodon</taxon>
    </lineage>
</organism>
<feature type="signal peptide" evidence="4">
    <location>
        <begin position="1"/>
        <end position="30"/>
    </location>
</feature>
<feature type="compositionally biased region" description="Polar residues" evidence="3">
    <location>
        <begin position="209"/>
        <end position="220"/>
    </location>
</feature>
<feature type="chain" id="PRO_5035792761" description="AB hydrolase-1 domain-containing protein" evidence="4">
    <location>
        <begin position="31"/>
        <end position="570"/>
    </location>
</feature>
<proteinExistence type="predicted"/>
<accession>A0A8T0IX40</accession>
<keyword evidence="1" id="KW-0442">Lipid degradation</keyword>
<dbReference type="EMBL" id="CM026422">
    <property type="protein sequence ID" value="KAG0587755.1"/>
    <property type="molecule type" value="Genomic_DNA"/>
</dbReference>
<evidence type="ECO:0000256" key="3">
    <source>
        <dbReference type="SAM" id="MobiDB-lite"/>
    </source>
</evidence>
<evidence type="ECO:0000313" key="7">
    <source>
        <dbReference type="Proteomes" id="UP000822688"/>
    </source>
</evidence>
<comment type="caution">
    <text evidence="6">The sequence shown here is derived from an EMBL/GenBank/DDBJ whole genome shotgun (WGS) entry which is preliminary data.</text>
</comment>
<keyword evidence="2" id="KW-0443">Lipid metabolism</keyword>
<dbReference type="PANTHER" id="PTHR11005">
    <property type="entry name" value="LYSOSOMAL ACID LIPASE-RELATED"/>
    <property type="match status" value="1"/>
</dbReference>
<dbReference type="Gene3D" id="3.40.50.1820">
    <property type="entry name" value="alpha/beta hydrolase"/>
    <property type="match status" value="1"/>
</dbReference>
<keyword evidence="7" id="KW-1185">Reference proteome</keyword>
<evidence type="ECO:0000256" key="4">
    <source>
        <dbReference type="SAM" id="SignalP"/>
    </source>
</evidence>
<dbReference type="InterPro" id="IPR000073">
    <property type="entry name" value="AB_hydrolase_1"/>
</dbReference>
<protein>
    <recommendedName>
        <fullName evidence="5">AB hydrolase-1 domain-containing protein</fullName>
    </recommendedName>
</protein>
<dbReference type="Proteomes" id="UP000822688">
    <property type="component" value="Chromosome 2"/>
</dbReference>
<evidence type="ECO:0000256" key="2">
    <source>
        <dbReference type="ARBA" id="ARBA00023098"/>
    </source>
</evidence>
<evidence type="ECO:0000259" key="5">
    <source>
        <dbReference type="Pfam" id="PF00561"/>
    </source>
</evidence>
<dbReference type="InterPro" id="IPR029058">
    <property type="entry name" value="AB_hydrolase_fold"/>
</dbReference>
<dbReference type="SUPFAM" id="SSF53474">
    <property type="entry name" value="alpha/beta-Hydrolases"/>
    <property type="match status" value="1"/>
</dbReference>
<evidence type="ECO:0000313" key="6">
    <source>
        <dbReference type="EMBL" id="KAG0587755.1"/>
    </source>
</evidence>
<name>A0A8T0IX40_CERPU</name>
<gene>
    <name evidence="6" type="ORF">KC19_2G189000</name>
</gene>
<evidence type="ECO:0000256" key="1">
    <source>
        <dbReference type="ARBA" id="ARBA00022963"/>
    </source>
</evidence>
<reference evidence="6" key="1">
    <citation type="submission" date="2020-06" db="EMBL/GenBank/DDBJ databases">
        <title>WGS assembly of Ceratodon purpureus strain R40.</title>
        <authorList>
            <person name="Carey S.B."/>
            <person name="Jenkins J."/>
            <person name="Shu S."/>
            <person name="Lovell J.T."/>
            <person name="Sreedasyam A."/>
            <person name="Maumus F."/>
            <person name="Tiley G.P."/>
            <person name="Fernandez-Pozo N."/>
            <person name="Barry K."/>
            <person name="Chen C."/>
            <person name="Wang M."/>
            <person name="Lipzen A."/>
            <person name="Daum C."/>
            <person name="Saski C.A."/>
            <person name="Payton A.C."/>
            <person name="Mcbreen J.C."/>
            <person name="Conrad R.E."/>
            <person name="Kollar L.M."/>
            <person name="Olsson S."/>
            <person name="Huttunen S."/>
            <person name="Landis J.B."/>
            <person name="Wickett N.J."/>
            <person name="Johnson M.G."/>
            <person name="Rensing S.A."/>
            <person name="Grimwood J."/>
            <person name="Schmutz J."/>
            <person name="Mcdaniel S.F."/>
        </authorList>
    </citation>
    <scope>NUCLEOTIDE SEQUENCE</scope>
    <source>
        <strain evidence="6">R40</strain>
    </source>
</reference>
<feature type="compositionally biased region" description="Polar residues" evidence="3">
    <location>
        <begin position="189"/>
        <end position="199"/>
    </location>
</feature>
<dbReference type="AlphaFoldDB" id="A0A8T0IX40"/>
<sequence>MISCLRMKKVPMAVLYVCVLLAVLVNGASASKFCEVVVEPLGYGCAEFTVQTADGFVLALHRLSRINSFVGRGEHASAPVVSRSPAFAPAPLESDPIVFQYPEGRGAPSPTMTLSGSSNLASIDESAMRAFSSTAVAPSPRQPPVDFRNGSTGAHHHSNSADCTHTRKRPHHHSQGSFPGAPEAELVPSNRTAGVTSPTRPEVAARPTPASTQNPSPSSVHKQRQNTTGGGSRSNYTANPEAGMGSPVLLMHQEFFNGDTWFEFVDTENRSSSLLPIMLLNDGYDVWIGHQRATYWSHGHVHFNSSDREYWNWTWDQHVQYDLPAQLLFISTETNQPVHCIGVSQAATVGVAAATDHETAQMIRSLTLIGPTAYRGYTNSVLLEAWAYYFGLTIDTEYYETGFQNGMFNYSSEFPETGPYSAQGLSNTAIALISGPNCCLGSAPIRFVNGWDGTTSYKNLLQWQQGIRTNNFAYYDYGSAARNMQAYGRPTPPVYNVGRIPRRMPILIVAGGRDWYSPPQGIRLLLSQLQQQAILINLTNYAHYDLEFSVRRETDMYVPILRYLRGSRFH</sequence>